<dbReference type="Pfam" id="PF13505">
    <property type="entry name" value="OMP_b-brl"/>
    <property type="match status" value="1"/>
</dbReference>
<evidence type="ECO:0000259" key="2">
    <source>
        <dbReference type="Pfam" id="PF13505"/>
    </source>
</evidence>
<evidence type="ECO:0000313" key="4">
    <source>
        <dbReference type="Proteomes" id="UP000253606"/>
    </source>
</evidence>
<dbReference type="KEGG" id="abas:ACPOL_1118"/>
<keyword evidence="1" id="KW-0732">Signal</keyword>
<dbReference type="Gene3D" id="2.40.160.20">
    <property type="match status" value="1"/>
</dbReference>
<gene>
    <name evidence="3" type="ORF">ACPOL_1118</name>
</gene>
<accession>A0A2Z5FUD5</accession>
<proteinExistence type="predicted"/>
<protein>
    <recommendedName>
        <fullName evidence="2">Outer membrane protein beta-barrel domain-containing protein</fullName>
    </recommendedName>
</protein>
<dbReference type="EMBL" id="CP030840">
    <property type="protein sequence ID" value="AXC10468.1"/>
    <property type="molecule type" value="Genomic_DNA"/>
</dbReference>
<dbReference type="InterPro" id="IPR027385">
    <property type="entry name" value="Beta-barrel_OMP"/>
</dbReference>
<sequence>MFVLLPLLAVAGFAQESRQDASLSFTGIFPLYVYGNTVQQHPRYGWGALASYRYMLTPRSAIEGNYQYSQYANKFVTSFNNIRVQTRLQEVSAAYVYNFNFRKFNPFLEGGIGGYLFSPIQGSGTTDLDAKRTTNIGALYGAGIAYEISPSFDIRAEYRGITVKAPSFGLANFKTNRWYPVLSEPTVGVAYHF</sequence>
<dbReference type="SUPFAM" id="SSF56925">
    <property type="entry name" value="OMPA-like"/>
    <property type="match status" value="1"/>
</dbReference>
<name>A0A2Z5FUD5_9BACT</name>
<evidence type="ECO:0000313" key="3">
    <source>
        <dbReference type="EMBL" id="AXC10468.1"/>
    </source>
</evidence>
<feature type="domain" description="Outer membrane protein beta-barrel" evidence="2">
    <location>
        <begin position="2"/>
        <end position="193"/>
    </location>
</feature>
<evidence type="ECO:0000256" key="1">
    <source>
        <dbReference type="ARBA" id="ARBA00022729"/>
    </source>
</evidence>
<keyword evidence="4" id="KW-1185">Reference proteome</keyword>
<reference evidence="3 4" key="1">
    <citation type="journal article" date="2018" name="Front. Microbiol.">
        <title>Hydrolytic Capabilities as a Key to Environmental Success: Chitinolytic and Cellulolytic Acidobacteria From Acidic Sub-arctic Soils and Boreal Peatlands.</title>
        <authorList>
            <person name="Belova S.E."/>
            <person name="Ravin N.V."/>
            <person name="Pankratov T.A."/>
            <person name="Rakitin A.L."/>
            <person name="Ivanova A.A."/>
            <person name="Beletsky A.V."/>
            <person name="Mardanov A.V."/>
            <person name="Sinninghe Damste J.S."/>
            <person name="Dedysh S.N."/>
        </authorList>
    </citation>
    <scope>NUCLEOTIDE SEQUENCE [LARGE SCALE GENOMIC DNA]</scope>
    <source>
        <strain evidence="3 4">SBC82</strain>
    </source>
</reference>
<dbReference type="InterPro" id="IPR011250">
    <property type="entry name" value="OMP/PagP_B-barrel"/>
</dbReference>
<dbReference type="Proteomes" id="UP000253606">
    <property type="component" value="Chromosome"/>
</dbReference>
<dbReference type="AlphaFoldDB" id="A0A2Z5FUD5"/>
<organism evidence="3 4">
    <name type="scientific">Acidisarcina polymorpha</name>
    <dbReference type="NCBI Taxonomy" id="2211140"/>
    <lineage>
        <taxon>Bacteria</taxon>
        <taxon>Pseudomonadati</taxon>
        <taxon>Acidobacteriota</taxon>
        <taxon>Terriglobia</taxon>
        <taxon>Terriglobales</taxon>
        <taxon>Acidobacteriaceae</taxon>
        <taxon>Acidisarcina</taxon>
    </lineage>
</organism>